<dbReference type="Proteomes" id="UP001589688">
    <property type="component" value="Unassembled WGS sequence"/>
</dbReference>
<sequence length="184" mass="20140">MKKLFMTLVIAMMAVCAQAQVYLGGTVGIASIGSQGGDDETSFKFLPEIGYNLNNSWAIGTTIGYRKGTFSMLNNKLSNANDVKAFEISPYARWTFYHSKMVNVFLDMGLGFASGEANHVDFTAFNVGVQPGVAVNLSKHFTFVGKVGFLGYEEMNPEGDNNNTHAFGFDVNGNNVQFGLYYNF</sequence>
<dbReference type="SUPFAM" id="SSF56925">
    <property type="entry name" value="OMPA-like"/>
    <property type="match status" value="1"/>
</dbReference>
<dbReference type="InterPro" id="IPR011250">
    <property type="entry name" value="OMP/PagP_B-barrel"/>
</dbReference>
<evidence type="ECO:0000256" key="1">
    <source>
        <dbReference type="ARBA" id="ARBA00022729"/>
    </source>
</evidence>
<accession>A0ABV5ZPH7</accession>
<evidence type="ECO:0000313" key="5">
    <source>
        <dbReference type="Proteomes" id="UP001589688"/>
    </source>
</evidence>
<evidence type="ECO:0000259" key="3">
    <source>
        <dbReference type="Pfam" id="PF13505"/>
    </source>
</evidence>
<evidence type="ECO:0000256" key="2">
    <source>
        <dbReference type="SAM" id="SignalP"/>
    </source>
</evidence>
<comment type="caution">
    <text evidence="4">The sequence shown here is derived from an EMBL/GenBank/DDBJ whole genome shotgun (WGS) entry which is preliminary data.</text>
</comment>
<protein>
    <submittedName>
        <fullName evidence="4">Outer membrane beta-barrel protein</fullName>
    </submittedName>
</protein>
<keyword evidence="1 2" id="KW-0732">Signal</keyword>
<dbReference type="InterPro" id="IPR027385">
    <property type="entry name" value="Beta-barrel_OMP"/>
</dbReference>
<dbReference type="Gene3D" id="2.40.160.20">
    <property type="match status" value="1"/>
</dbReference>
<feature type="domain" description="Outer membrane protein beta-barrel" evidence="3">
    <location>
        <begin position="9"/>
        <end position="184"/>
    </location>
</feature>
<name>A0ABV5ZPH7_9BACT</name>
<evidence type="ECO:0000313" key="4">
    <source>
        <dbReference type="EMBL" id="MFB9898479.1"/>
    </source>
</evidence>
<feature type="signal peptide" evidence="2">
    <location>
        <begin position="1"/>
        <end position="19"/>
    </location>
</feature>
<keyword evidence="5" id="KW-1185">Reference proteome</keyword>
<dbReference type="Pfam" id="PF13505">
    <property type="entry name" value="OMP_b-brl"/>
    <property type="match status" value="1"/>
</dbReference>
<reference evidence="4 5" key="1">
    <citation type="submission" date="2024-09" db="EMBL/GenBank/DDBJ databases">
        <authorList>
            <person name="Sun Q."/>
            <person name="Mori K."/>
        </authorList>
    </citation>
    <scope>NUCLEOTIDE SEQUENCE [LARGE SCALE GENOMIC DNA]</scope>
    <source>
        <strain evidence="4 5">ATCC 51272</strain>
    </source>
</reference>
<feature type="chain" id="PRO_5045376233" evidence="2">
    <location>
        <begin position="20"/>
        <end position="184"/>
    </location>
</feature>
<organism evidence="4 5">
    <name type="scientific">Hallella seregens ATCC 51272</name>
    <dbReference type="NCBI Taxonomy" id="1336250"/>
    <lineage>
        <taxon>Bacteria</taxon>
        <taxon>Pseudomonadati</taxon>
        <taxon>Bacteroidota</taxon>
        <taxon>Bacteroidia</taxon>
        <taxon>Bacteroidales</taxon>
        <taxon>Prevotellaceae</taxon>
        <taxon>Hallella</taxon>
    </lineage>
</organism>
<dbReference type="EMBL" id="JBHLZF010000002">
    <property type="protein sequence ID" value="MFB9898479.1"/>
    <property type="molecule type" value="Genomic_DNA"/>
</dbReference>
<gene>
    <name evidence="4" type="ORF">ACFFK8_11920</name>
</gene>
<dbReference type="RefSeq" id="WP_005845054.1">
    <property type="nucleotide sequence ID" value="NZ_JADU01000007.1"/>
</dbReference>
<proteinExistence type="predicted"/>